<protein>
    <submittedName>
        <fullName evidence="1">Uncharacterized protein</fullName>
    </submittedName>
</protein>
<dbReference type="EMBL" id="CP003191">
    <property type="protein sequence ID" value="AEW21433.1"/>
    <property type="molecule type" value="Genomic_DNA"/>
</dbReference>
<proteinExistence type="predicted"/>
<dbReference type="STRING" id="203275.BFO_1108"/>
<dbReference type="KEGG" id="tfo:BFO_1108"/>
<sequence>MDYTKSAKKTDKIFASDQKNIYTFVVHNKKYKTMEITADTPPDKPMCLANRNGGAA</sequence>
<keyword evidence="2" id="KW-1185">Reference proteome</keyword>
<evidence type="ECO:0000313" key="2">
    <source>
        <dbReference type="Proteomes" id="UP000005436"/>
    </source>
</evidence>
<accession>G8UHT9</accession>
<dbReference type="PATRIC" id="fig|203275.8.peg.994"/>
<evidence type="ECO:0000313" key="1">
    <source>
        <dbReference type="EMBL" id="AEW21433.1"/>
    </source>
</evidence>
<reference evidence="2" key="1">
    <citation type="submission" date="2011-12" db="EMBL/GenBank/DDBJ databases">
        <title>Complete sequence of Tannerella forsythia ATCC 43037.</title>
        <authorList>
            <person name="Dewhirst F."/>
            <person name="Tanner A."/>
            <person name="Izard J."/>
            <person name="Brinkac L."/>
            <person name="Durkin A.S."/>
            <person name="Hostetler J."/>
            <person name="Shetty J."/>
            <person name="Torralba M."/>
            <person name="Gill S."/>
            <person name="Nelson K."/>
        </authorList>
    </citation>
    <scope>NUCLEOTIDE SEQUENCE [LARGE SCALE GENOMIC DNA]</scope>
    <source>
        <strain evidence="2">ATCC 43037 / JCM 10827 / CCUG 33226 / KCTC 5666 / FDC 338</strain>
    </source>
</reference>
<name>G8UHT9_TANFA</name>
<dbReference type="HOGENOM" id="CLU_3012765_0_0_10"/>
<dbReference type="Proteomes" id="UP000005436">
    <property type="component" value="Chromosome"/>
</dbReference>
<organism evidence="1 2">
    <name type="scientific">Tannerella forsythia (strain ATCC 43037 / JCM 10827 / CCUG 21028 A / KCTC 5666 / FDC 338)</name>
    <name type="common">Bacteroides forsythus</name>
    <dbReference type="NCBI Taxonomy" id="203275"/>
    <lineage>
        <taxon>Bacteria</taxon>
        <taxon>Pseudomonadati</taxon>
        <taxon>Bacteroidota</taxon>
        <taxon>Bacteroidia</taxon>
        <taxon>Bacteroidales</taxon>
        <taxon>Tannerellaceae</taxon>
        <taxon>Tannerella</taxon>
    </lineage>
</organism>
<gene>
    <name evidence="1" type="ordered locus">BFO_1108</name>
</gene>
<dbReference type="AlphaFoldDB" id="G8UHT9"/>